<keyword evidence="1" id="KW-1133">Transmembrane helix</keyword>
<dbReference type="AlphaFoldDB" id="A0A2J4PFA0"/>
<comment type="caution">
    <text evidence="2">The sequence shown here is derived from an EMBL/GenBank/DDBJ whole genome shotgun (WGS) entry which is preliminary data.</text>
</comment>
<sequence length="70" mass="7933">MSRTSFIERYVMPAALKIGGQKHVLSVRDGIILNMPFMLIGSFFLIFAYLPIPGYGEMMTSVFGDAWRDK</sequence>
<evidence type="ECO:0000256" key="1">
    <source>
        <dbReference type="SAM" id="Phobius"/>
    </source>
</evidence>
<evidence type="ECO:0000313" key="3">
    <source>
        <dbReference type="Proteomes" id="UP000234505"/>
    </source>
</evidence>
<dbReference type="GO" id="GO:0005886">
    <property type="term" value="C:plasma membrane"/>
    <property type="evidence" value="ECO:0007669"/>
    <property type="project" value="TreeGrafter"/>
</dbReference>
<feature type="transmembrane region" description="Helical" evidence="1">
    <location>
        <begin position="31"/>
        <end position="52"/>
    </location>
</feature>
<proteinExistence type="predicted"/>
<name>A0A2J4PFA0_9ENTR</name>
<evidence type="ECO:0000313" key="2">
    <source>
        <dbReference type="EMBL" id="PLL17472.1"/>
    </source>
</evidence>
<reference evidence="2 3" key="1">
    <citation type="submission" date="2017-11" db="EMBL/GenBank/DDBJ databases">
        <authorList>
            <person name="Han C.G."/>
        </authorList>
    </citation>
    <scope>NUCLEOTIDE SEQUENCE [LARGE SCALE GENOMIC DNA]</scope>
    <source>
        <strain evidence="2 3">A11</strain>
    </source>
</reference>
<dbReference type="GO" id="GO:1901264">
    <property type="term" value="P:carbohydrate derivative transport"/>
    <property type="evidence" value="ECO:0007669"/>
    <property type="project" value="TreeGrafter"/>
</dbReference>
<accession>A0A2J4PFA0</accession>
<dbReference type="Proteomes" id="UP000234505">
    <property type="component" value="Unassembled WGS sequence"/>
</dbReference>
<organism evidence="2 3">
    <name type="scientific">Klebsiella michiganensis</name>
    <dbReference type="NCBI Taxonomy" id="1134687"/>
    <lineage>
        <taxon>Bacteria</taxon>
        <taxon>Pseudomonadati</taxon>
        <taxon>Pseudomonadota</taxon>
        <taxon>Gammaproteobacteria</taxon>
        <taxon>Enterobacterales</taxon>
        <taxon>Enterobacteriaceae</taxon>
        <taxon>Klebsiella/Raoultella group</taxon>
        <taxon>Klebsiella</taxon>
    </lineage>
</organism>
<gene>
    <name evidence="2" type="ORF">CWN50_33985</name>
</gene>
<dbReference type="PANTHER" id="PTHR33989:SF11">
    <property type="entry name" value="LICHENAN PERMEASE IIC COMPONENT"/>
    <property type="match status" value="1"/>
</dbReference>
<reference evidence="2 3" key="2">
    <citation type="submission" date="2018-01" db="EMBL/GenBank/DDBJ databases">
        <title>Genomic study of Klebsiella pneumoniae.</title>
        <authorList>
            <person name="Yang Y."/>
            <person name="Bicalho R."/>
        </authorList>
    </citation>
    <scope>NUCLEOTIDE SEQUENCE [LARGE SCALE GENOMIC DNA]</scope>
    <source>
        <strain evidence="2 3">A11</strain>
    </source>
</reference>
<keyword evidence="1" id="KW-0472">Membrane</keyword>
<dbReference type="InterPro" id="IPR051088">
    <property type="entry name" value="PTS_Sugar-EIIC/EIIB"/>
</dbReference>
<dbReference type="EMBL" id="PIDS01002011">
    <property type="protein sequence ID" value="PLL17472.1"/>
    <property type="molecule type" value="Genomic_DNA"/>
</dbReference>
<dbReference type="PANTHER" id="PTHR33989">
    <property type="match status" value="1"/>
</dbReference>
<keyword evidence="1" id="KW-0812">Transmembrane</keyword>
<protein>
    <submittedName>
        <fullName evidence="2">Oligo-beta-mannoside permease IIC protein</fullName>
    </submittedName>
</protein>
<feature type="non-terminal residue" evidence="2">
    <location>
        <position position="70"/>
    </location>
</feature>